<accession>A0A2I0HED0</accession>
<proteinExistence type="predicted"/>
<dbReference type="Proteomes" id="UP000233551">
    <property type="component" value="Unassembled WGS sequence"/>
</dbReference>
<reference evidence="1 2" key="1">
    <citation type="submission" date="2017-11" db="EMBL/GenBank/DDBJ databases">
        <title>De-novo sequencing of pomegranate (Punica granatum L.) genome.</title>
        <authorList>
            <person name="Akparov Z."/>
            <person name="Amiraslanov A."/>
            <person name="Hajiyeva S."/>
            <person name="Abbasov M."/>
            <person name="Kaur K."/>
            <person name="Hamwieh A."/>
            <person name="Solovyev V."/>
            <person name="Salamov A."/>
            <person name="Braich B."/>
            <person name="Kosarev P."/>
            <person name="Mahmoud A."/>
            <person name="Hajiyev E."/>
            <person name="Babayeva S."/>
            <person name="Izzatullayeva V."/>
            <person name="Mammadov A."/>
            <person name="Mammadov A."/>
            <person name="Sharifova S."/>
            <person name="Ojaghi J."/>
            <person name="Eynullazada K."/>
            <person name="Bayramov B."/>
            <person name="Abdulazimova A."/>
            <person name="Shahmuradov I."/>
        </authorList>
    </citation>
    <scope>NUCLEOTIDE SEQUENCE [LARGE SCALE GENOMIC DNA]</scope>
    <source>
        <strain evidence="2">cv. AG2017</strain>
        <tissue evidence="1">Leaf</tissue>
    </source>
</reference>
<feature type="non-terminal residue" evidence="1">
    <location>
        <position position="1"/>
    </location>
</feature>
<evidence type="ECO:0000313" key="2">
    <source>
        <dbReference type="Proteomes" id="UP000233551"/>
    </source>
</evidence>
<protein>
    <submittedName>
        <fullName evidence="1">Uncharacterized protein</fullName>
    </submittedName>
</protein>
<dbReference type="AlphaFoldDB" id="A0A2I0HED0"/>
<gene>
    <name evidence="1" type="ORF">CRG98_049550</name>
</gene>
<evidence type="ECO:0000313" key="1">
    <source>
        <dbReference type="EMBL" id="PKI11355.1"/>
    </source>
</evidence>
<sequence length="26" mass="2700">VNNAVIGGIIIDFQALTSAVERVGGW</sequence>
<feature type="non-terminal residue" evidence="1">
    <location>
        <position position="26"/>
    </location>
</feature>
<keyword evidence="2" id="KW-1185">Reference proteome</keyword>
<dbReference type="EMBL" id="PGOL01040901">
    <property type="protein sequence ID" value="PKI11355.1"/>
    <property type="molecule type" value="Genomic_DNA"/>
</dbReference>
<name>A0A2I0HED0_PUNGR</name>
<comment type="caution">
    <text evidence="1">The sequence shown here is derived from an EMBL/GenBank/DDBJ whole genome shotgun (WGS) entry which is preliminary data.</text>
</comment>
<organism evidence="1 2">
    <name type="scientific">Punica granatum</name>
    <name type="common">Pomegranate</name>
    <dbReference type="NCBI Taxonomy" id="22663"/>
    <lineage>
        <taxon>Eukaryota</taxon>
        <taxon>Viridiplantae</taxon>
        <taxon>Streptophyta</taxon>
        <taxon>Embryophyta</taxon>
        <taxon>Tracheophyta</taxon>
        <taxon>Spermatophyta</taxon>
        <taxon>Magnoliopsida</taxon>
        <taxon>eudicotyledons</taxon>
        <taxon>Gunneridae</taxon>
        <taxon>Pentapetalae</taxon>
        <taxon>rosids</taxon>
        <taxon>malvids</taxon>
        <taxon>Myrtales</taxon>
        <taxon>Lythraceae</taxon>
        <taxon>Punica</taxon>
    </lineage>
</organism>